<evidence type="ECO:0000256" key="1">
    <source>
        <dbReference type="SAM" id="SignalP"/>
    </source>
</evidence>
<reference evidence="3" key="1">
    <citation type="submission" date="2012-07" db="EMBL/GenBank/DDBJ databases">
        <title>Genome of the Chinese tree shrew, a rising model animal genetically related to primates.</title>
        <authorList>
            <person name="Zhang G."/>
            <person name="Fan Y."/>
            <person name="Yao Y."/>
            <person name="Huang Z."/>
        </authorList>
    </citation>
    <scope>NUCLEOTIDE SEQUENCE [LARGE SCALE GENOMIC DNA]</scope>
</reference>
<feature type="signal peptide" evidence="1">
    <location>
        <begin position="1"/>
        <end position="23"/>
    </location>
</feature>
<proteinExistence type="predicted"/>
<sequence>MWSGQQAALVAVGQVLALGQSCAVLIYHVCCEQRPVGRGGAAFEGRCVWFTTELELSSRCEESPLRLVKGVRVGLGEASVVMETGPALGAATTDLDILQGQTRPR</sequence>
<dbReference type="InParanoid" id="L9L066"/>
<accession>L9L066</accession>
<evidence type="ECO:0000313" key="3">
    <source>
        <dbReference type="Proteomes" id="UP000011518"/>
    </source>
</evidence>
<organism evidence="2 3">
    <name type="scientific">Tupaia chinensis</name>
    <name type="common">Chinese tree shrew</name>
    <name type="synonym">Tupaia belangeri chinensis</name>
    <dbReference type="NCBI Taxonomy" id="246437"/>
    <lineage>
        <taxon>Eukaryota</taxon>
        <taxon>Metazoa</taxon>
        <taxon>Chordata</taxon>
        <taxon>Craniata</taxon>
        <taxon>Vertebrata</taxon>
        <taxon>Euteleostomi</taxon>
        <taxon>Mammalia</taxon>
        <taxon>Eutheria</taxon>
        <taxon>Euarchontoglires</taxon>
        <taxon>Scandentia</taxon>
        <taxon>Tupaiidae</taxon>
        <taxon>Tupaia</taxon>
    </lineage>
</organism>
<feature type="chain" id="PRO_5004000012" description="Secreted protein" evidence="1">
    <location>
        <begin position="24"/>
        <end position="105"/>
    </location>
</feature>
<evidence type="ECO:0008006" key="4">
    <source>
        <dbReference type="Google" id="ProtNLM"/>
    </source>
</evidence>
<keyword evidence="3" id="KW-1185">Reference proteome</keyword>
<keyword evidence="1" id="KW-0732">Signal</keyword>
<reference evidence="3" key="2">
    <citation type="journal article" date="2013" name="Nat. Commun.">
        <title>Genome of the Chinese tree shrew.</title>
        <authorList>
            <person name="Fan Y."/>
            <person name="Huang Z.Y."/>
            <person name="Cao C.C."/>
            <person name="Chen C.S."/>
            <person name="Chen Y.X."/>
            <person name="Fan D.D."/>
            <person name="He J."/>
            <person name="Hou H.L."/>
            <person name="Hu L."/>
            <person name="Hu X.T."/>
            <person name="Jiang X.T."/>
            <person name="Lai R."/>
            <person name="Lang Y.S."/>
            <person name="Liang B."/>
            <person name="Liao S.G."/>
            <person name="Mu D."/>
            <person name="Ma Y.Y."/>
            <person name="Niu Y.Y."/>
            <person name="Sun X.Q."/>
            <person name="Xia J.Q."/>
            <person name="Xiao J."/>
            <person name="Xiong Z.Q."/>
            <person name="Xu L."/>
            <person name="Yang L."/>
            <person name="Zhang Y."/>
            <person name="Zhao W."/>
            <person name="Zhao X.D."/>
            <person name="Zheng Y.T."/>
            <person name="Zhou J.M."/>
            <person name="Zhu Y.B."/>
            <person name="Zhang G.J."/>
            <person name="Wang J."/>
            <person name="Yao Y.G."/>
        </authorList>
    </citation>
    <scope>NUCLEOTIDE SEQUENCE [LARGE SCALE GENOMIC DNA]</scope>
</reference>
<evidence type="ECO:0000313" key="2">
    <source>
        <dbReference type="EMBL" id="ELW68590.1"/>
    </source>
</evidence>
<gene>
    <name evidence="2" type="ORF">TREES_T100008755</name>
</gene>
<protein>
    <recommendedName>
        <fullName evidence="4">Secreted protein</fullName>
    </recommendedName>
</protein>
<dbReference type="Proteomes" id="UP000011518">
    <property type="component" value="Unassembled WGS sequence"/>
</dbReference>
<dbReference type="AlphaFoldDB" id="L9L066"/>
<dbReference type="EMBL" id="KB320563">
    <property type="protein sequence ID" value="ELW68590.1"/>
    <property type="molecule type" value="Genomic_DNA"/>
</dbReference>
<name>L9L066_TUPCH</name>